<feature type="region of interest" description="Disordered" evidence="1">
    <location>
        <begin position="1"/>
        <end position="46"/>
    </location>
</feature>
<name>W2SWF4_NECAM</name>
<feature type="transmembrane region" description="Helical" evidence="2">
    <location>
        <begin position="60"/>
        <end position="80"/>
    </location>
</feature>
<proteinExistence type="predicted"/>
<evidence type="ECO:0000313" key="4">
    <source>
        <dbReference type="Proteomes" id="UP000053676"/>
    </source>
</evidence>
<dbReference type="AlphaFoldDB" id="W2SWF4"/>
<dbReference type="EMBL" id="KI660409">
    <property type="protein sequence ID" value="ETN73828.1"/>
    <property type="molecule type" value="Genomic_DNA"/>
</dbReference>
<gene>
    <name evidence="3" type="ORF">NECAME_04220</name>
</gene>
<organism evidence="3 4">
    <name type="scientific">Necator americanus</name>
    <name type="common">Human hookworm</name>
    <dbReference type="NCBI Taxonomy" id="51031"/>
    <lineage>
        <taxon>Eukaryota</taxon>
        <taxon>Metazoa</taxon>
        <taxon>Ecdysozoa</taxon>
        <taxon>Nematoda</taxon>
        <taxon>Chromadorea</taxon>
        <taxon>Rhabditida</taxon>
        <taxon>Rhabditina</taxon>
        <taxon>Rhabditomorpha</taxon>
        <taxon>Strongyloidea</taxon>
        <taxon>Ancylostomatidae</taxon>
        <taxon>Bunostominae</taxon>
        <taxon>Necator</taxon>
    </lineage>
</organism>
<reference evidence="4" key="1">
    <citation type="journal article" date="2014" name="Nat. Genet.">
        <title>Genome of the human hookworm Necator americanus.</title>
        <authorList>
            <person name="Tang Y.T."/>
            <person name="Gao X."/>
            <person name="Rosa B.A."/>
            <person name="Abubucker S."/>
            <person name="Hallsworth-Pepin K."/>
            <person name="Martin J."/>
            <person name="Tyagi R."/>
            <person name="Heizer E."/>
            <person name="Zhang X."/>
            <person name="Bhonagiri-Palsikar V."/>
            <person name="Minx P."/>
            <person name="Warren W.C."/>
            <person name="Wang Q."/>
            <person name="Zhan B."/>
            <person name="Hotez P.J."/>
            <person name="Sternberg P.W."/>
            <person name="Dougall A."/>
            <person name="Gaze S.T."/>
            <person name="Mulvenna J."/>
            <person name="Sotillo J."/>
            <person name="Ranganathan S."/>
            <person name="Rabelo E.M."/>
            <person name="Wilson R.K."/>
            <person name="Felgner P.L."/>
            <person name="Bethony J."/>
            <person name="Hawdon J.M."/>
            <person name="Gasser R.B."/>
            <person name="Loukas A."/>
            <person name="Mitreva M."/>
        </authorList>
    </citation>
    <scope>NUCLEOTIDE SEQUENCE [LARGE SCALE GENOMIC DNA]</scope>
</reference>
<keyword evidence="2" id="KW-0472">Membrane</keyword>
<keyword evidence="2" id="KW-0812">Transmembrane</keyword>
<evidence type="ECO:0000313" key="3">
    <source>
        <dbReference type="EMBL" id="ETN73828.1"/>
    </source>
</evidence>
<keyword evidence="4" id="KW-1185">Reference proteome</keyword>
<evidence type="ECO:0000256" key="1">
    <source>
        <dbReference type="SAM" id="MobiDB-lite"/>
    </source>
</evidence>
<protein>
    <submittedName>
        <fullName evidence="3">Uncharacterized protein</fullName>
    </submittedName>
</protein>
<evidence type="ECO:0000256" key="2">
    <source>
        <dbReference type="SAM" id="Phobius"/>
    </source>
</evidence>
<feature type="compositionally biased region" description="Pro residues" evidence="1">
    <location>
        <begin position="31"/>
        <end position="40"/>
    </location>
</feature>
<sequence>MSRQNSAPQAVYQQQGPGAPPPQQQQQQQQAPPPNPPSTAPPQQQFVLAQSPATCNHLNFVLFFCRLVSLISSCFNTFILDVMHPQSFMKIDY</sequence>
<feature type="compositionally biased region" description="Low complexity" evidence="1">
    <location>
        <begin position="7"/>
        <end position="17"/>
    </location>
</feature>
<dbReference type="Proteomes" id="UP000053676">
    <property type="component" value="Unassembled WGS sequence"/>
</dbReference>
<dbReference type="KEGG" id="nai:NECAME_04220"/>
<accession>W2SWF4</accession>
<keyword evidence="2" id="KW-1133">Transmembrane helix</keyword>